<keyword evidence="6" id="KW-0443">Lipid metabolism</keyword>
<dbReference type="InterPro" id="IPR030395">
    <property type="entry name" value="GP_PDE_dom"/>
</dbReference>
<evidence type="ECO:0000313" key="15">
    <source>
        <dbReference type="Ensembl" id="ENSCUSP00005020434.1"/>
    </source>
</evidence>
<comment type="subcellular location">
    <subcellularLocation>
        <location evidence="1">Membrane</location>
    </subcellularLocation>
</comment>
<dbReference type="AlphaFoldDB" id="A0A8C3UTW1"/>
<feature type="compositionally biased region" description="Pro residues" evidence="13">
    <location>
        <begin position="278"/>
        <end position="287"/>
    </location>
</feature>
<dbReference type="GO" id="GO:0008081">
    <property type="term" value="F:phosphoric diester hydrolase activity"/>
    <property type="evidence" value="ECO:0007669"/>
    <property type="project" value="InterPro"/>
</dbReference>
<dbReference type="GO" id="GO:0004622">
    <property type="term" value="F:phosphatidylcholine lysophospholipase activity"/>
    <property type="evidence" value="ECO:0007669"/>
    <property type="project" value="TreeGrafter"/>
</dbReference>
<keyword evidence="3" id="KW-0812">Transmembrane</keyword>
<dbReference type="Gene3D" id="3.20.20.190">
    <property type="entry name" value="Phosphatidylinositol (PI) phosphodiesterase"/>
    <property type="match status" value="2"/>
</dbReference>
<evidence type="ECO:0000256" key="11">
    <source>
        <dbReference type="ARBA" id="ARBA00048580"/>
    </source>
</evidence>
<evidence type="ECO:0000256" key="13">
    <source>
        <dbReference type="SAM" id="MobiDB-lite"/>
    </source>
</evidence>
<evidence type="ECO:0000259" key="14">
    <source>
        <dbReference type="PROSITE" id="PS51704"/>
    </source>
</evidence>
<dbReference type="PROSITE" id="PS51704">
    <property type="entry name" value="GP_PDE"/>
    <property type="match status" value="1"/>
</dbReference>
<dbReference type="GO" id="GO:0046475">
    <property type="term" value="P:glycerophospholipid catabolic process"/>
    <property type="evidence" value="ECO:0007669"/>
    <property type="project" value="TreeGrafter"/>
</dbReference>
<comment type="catalytic activity">
    <reaction evidence="11">
        <text>1-O-(1Z-octadecenyl)-sn-glycero-3-phospho-N-hexadecanoyl-ethanolamine + H2O = 1-O-(1Z-octadecenyl)-sn-glycero-3-phosphate + N-hexadecanoylethanolamine + H(+)</text>
        <dbReference type="Rhea" id="RHEA:53184"/>
        <dbReference type="ChEBI" id="CHEBI:15377"/>
        <dbReference type="ChEBI" id="CHEBI:15378"/>
        <dbReference type="ChEBI" id="CHEBI:71464"/>
        <dbReference type="ChEBI" id="CHEBI:137009"/>
        <dbReference type="ChEBI" id="CHEBI:137017"/>
    </reaction>
    <physiologicalReaction direction="left-to-right" evidence="11">
        <dbReference type="Rhea" id="RHEA:53185"/>
    </physiologicalReaction>
</comment>
<name>A0A8C3UTW1_CATUS</name>
<keyword evidence="7" id="KW-0472">Membrane</keyword>
<protein>
    <submittedName>
        <fullName evidence="15">Glycerophosphodiester phosphodiesterase domain containing 3</fullName>
    </submittedName>
</protein>
<evidence type="ECO:0000256" key="3">
    <source>
        <dbReference type="ARBA" id="ARBA00022692"/>
    </source>
</evidence>
<reference evidence="15" key="1">
    <citation type="submission" date="2020-10" db="EMBL/GenBank/DDBJ databases">
        <title>Catharus ustulatus (Swainson's thrush) genome, bCatUst1, primary haplotype v2.</title>
        <authorList>
            <person name="Delmore K."/>
            <person name="Vafadar M."/>
            <person name="Formenti G."/>
            <person name="Chow W."/>
            <person name="Pelan S."/>
            <person name="Howe K."/>
            <person name="Rhie A."/>
            <person name="Mountcastle J."/>
            <person name="Haase B."/>
            <person name="Fedrigo O."/>
            <person name="Jarvis E.D."/>
        </authorList>
    </citation>
    <scope>NUCLEOTIDE SEQUENCE [LARGE SCALE GENOMIC DNA]</scope>
</reference>
<dbReference type="PANTHER" id="PTHR42758">
    <property type="entry name" value="PHOSPHATIDYLGLYCEROL PHOSPHOLIPASE C"/>
    <property type="match status" value="1"/>
</dbReference>
<comment type="catalytic activity">
    <reaction evidence="9">
        <text>N-(5Z,8Z,11Z,14Z-eicosatetraenoyl)-1-(9Z-octadecenoyl)-sn-glycero-3-phosphoethanolamine + H2O = N-(5Z,8Z,11Z,14Z-eicosatetraenoyl)-ethanolamine + 1-(9Z-octadecenoyl)-sn-glycero-3-phosphate + H(+)</text>
        <dbReference type="Rhea" id="RHEA:45544"/>
        <dbReference type="ChEBI" id="CHEBI:2700"/>
        <dbReference type="ChEBI" id="CHEBI:15377"/>
        <dbReference type="ChEBI" id="CHEBI:15378"/>
        <dbReference type="ChEBI" id="CHEBI:74544"/>
        <dbReference type="ChEBI" id="CHEBI:85223"/>
    </reaction>
    <physiologicalReaction direction="left-to-right" evidence="9">
        <dbReference type="Rhea" id="RHEA:45545"/>
    </physiologicalReaction>
</comment>
<feature type="region of interest" description="Disordered" evidence="13">
    <location>
        <begin position="210"/>
        <end position="235"/>
    </location>
</feature>
<keyword evidence="4" id="KW-0378">Hydrolase</keyword>
<evidence type="ECO:0000256" key="12">
    <source>
        <dbReference type="ARBA" id="ARBA00048947"/>
    </source>
</evidence>
<reference evidence="15" key="3">
    <citation type="submission" date="2025-09" db="UniProtKB">
        <authorList>
            <consortium name="Ensembl"/>
        </authorList>
    </citation>
    <scope>IDENTIFICATION</scope>
</reference>
<dbReference type="InterPro" id="IPR017946">
    <property type="entry name" value="PLC-like_Pdiesterase_TIM-brl"/>
</dbReference>
<evidence type="ECO:0000256" key="1">
    <source>
        <dbReference type="ARBA" id="ARBA00004370"/>
    </source>
</evidence>
<comment type="similarity">
    <text evidence="2">Belongs to the glycerophosphoryl diester phosphodiesterase family.</text>
</comment>
<dbReference type="GO" id="GO:0005789">
    <property type="term" value="C:endoplasmic reticulum membrane"/>
    <property type="evidence" value="ECO:0007669"/>
    <property type="project" value="TreeGrafter"/>
</dbReference>
<dbReference type="SUPFAM" id="SSF51695">
    <property type="entry name" value="PLC-like phosphodiesterases"/>
    <property type="match status" value="1"/>
</dbReference>
<accession>A0A8C3UTW1</accession>
<organism evidence="15 16">
    <name type="scientific">Catharus ustulatus</name>
    <name type="common">Russet-backed thrush</name>
    <name type="synonym">Hylocichla ustulatus</name>
    <dbReference type="NCBI Taxonomy" id="91951"/>
    <lineage>
        <taxon>Eukaryota</taxon>
        <taxon>Metazoa</taxon>
        <taxon>Chordata</taxon>
        <taxon>Craniata</taxon>
        <taxon>Vertebrata</taxon>
        <taxon>Euteleostomi</taxon>
        <taxon>Archelosauria</taxon>
        <taxon>Archosauria</taxon>
        <taxon>Dinosauria</taxon>
        <taxon>Saurischia</taxon>
        <taxon>Theropoda</taxon>
        <taxon>Coelurosauria</taxon>
        <taxon>Aves</taxon>
        <taxon>Neognathae</taxon>
        <taxon>Neoaves</taxon>
        <taxon>Telluraves</taxon>
        <taxon>Australaves</taxon>
        <taxon>Passeriformes</taxon>
        <taxon>Turdidae</taxon>
        <taxon>Catharus</taxon>
    </lineage>
</organism>
<keyword evidence="16" id="KW-1185">Reference proteome</keyword>
<keyword evidence="5" id="KW-1133">Transmembrane helix</keyword>
<dbReference type="InterPro" id="IPR052271">
    <property type="entry name" value="GDPD-Related"/>
</dbReference>
<dbReference type="PANTHER" id="PTHR42758:SF3">
    <property type="entry name" value="LYSOPHOSPHOLIPASE D GDPD3"/>
    <property type="match status" value="1"/>
</dbReference>
<dbReference type="Ensembl" id="ENSCUST00005021187.1">
    <property type="protein sequence ID" value="ENSCUSP00005020434.1"/>
    <property type="gene ID" value="ENSCUSG00005013042.1"/>
</dbReference>
<evidence type="ECO:0000256" key="7">
    <source>
        <dbReference type="ARBA" id="ARBA00023136"/>
    </source>
</evidence>
<evidence type="ECO:0000313" key="16">
    <source>
        <dbReference type="Proteomes" id="UP000694563"/>
    </source>
</evidence>
<feature type="domain" description="GP-PDE" evidence="14">
    <location>
        <begin position="1"/>
        <end position="271"/>
    </location>
</feature>
<feature type="compositionally biased region" description="Pro residues" evidence="13">
    <location>
        <begin position="224"/>
        <end position="235"/>
    </location>
</feature>
<gene>
    <name evidence="15" type="primary">GDPD3</name>
</gene>
<dbReference type="Pfam" id="PF03009">
    <property type="entry name" value="GDPD"/>
    <property type="match status" value="1"/>
</dbReference>
<dbReference type="Proteomes" id="UP000694563">
    <property type="component" value="Chromosome 40"/>
</dbReference>
<evidence type="ECO:0000256" key="10">
    <source>
        <dbReference type="ARBA" id="ARBA00047538"/>
    </source>
</evidence>
<evidence type="ECO:0000256" key="9">
    <source>
        <dbReference type="ARBA" id="ARBA00047392"/>
    </source>
</evidence>
<comment type="catalytic activity">
    <reaction evidence="12">
        <text>N,1-di-(9Z-octadecenoyl)-sn-glycero-3-phosphoethanolamine + H2O = N-(9Z-octadecenoyl) ethanolamine + 1-(9Z-octadecenoyl)-sn-glycero-3-phosphate + H(+)</text>
        <dbReference type="Rhea" id="RHEA:56460"/>
        <dbReference type="ChEBI" id="CHEBI:15377"/>
        <dbReference type="ChEBI" id="CHEBI:15378"/>
        <dbReference type="ChEBI" id="CHEBI:71466"/>
        <dbReference type="ChEBI" id="CHEBI:74544"/>
        <dbReference type="ChEBI" id="CHEBI:85222"/>
    </reaction>
    <physiologicalReaction direction="left-to-right" evidence="12">
        <dbReference type="Rhea" id="RHEA:56461"/>
    </physiologicalReaction>
</comment>
<proteinExistence type="inferred from homology"/>
<comment type="catalytic activity">
    <reaction evidence="10">
        <text>N-hexadecanoyl-1-(9Z-octadecenoyl)-sn-glycero-3-phosphoethanolamine + H2O = N-hexadecanoylethanolamine + 1-(9Z-octadecenoyl)-sn-glycero-3-phosphate + H(+)</text>
        <dbReference type="Rhea" id="RHEA:53168"/>
        <dbReference type="ChEBI" id="CHEBI:15377"/>
        <dbReference type="ChEBI" id="CHEBI:15378"/>
        <dbReference type="ChEBI" id="CHEBI:71464"/>
        <dbReference type="ChEBI" id="CHEBI:74544"/>
        <dbReference type="ChEBI" id="CHEBI:85217"/>
    </reaction>
    <physiologicalReaction direction="left-to-right" evidence="10">
        <dbReference type="Rhea" id="RHEA:53169"/>
    </physiologicalReaction>
</comment>
<comment type="catalytic activity">
    <reaction evidence="8">
        <text>1-O-hexadecyl-sn-glycero-3-phosphocholine + H2O = 1-O-hexadecyl-sn-glycero-3-phosphate + choline + H(+)</text>
        <dbReference type="Rhea" id="RHEA:41143"/>
        <dbReference type="ChEBI" id="CHEBI:15354"/>
        <dbReference type="ChEBI" id="CHEBI:15377"/>
        <dbReference type="ChEBI" id="CHEBI:15378"/>
        <dbReference type="ChEBI" id="CHEBI:64496"/>
        <dbReference type="ChEBI" id="CHEBI:77580"/>
    </reaction>
    <physiologicalReaction direction="left-to-right" evidence="8">
        <dbReference type="Rhea" id="RHEA:41144"/>
    </physiologicalReaction>
</comment>
<evidence type="ECO:0000256" key="8">
    <source>
        <dbReference type="ARBA" id="ARBA00036083"/>
    </source>
</evidence>
<evidence type="ECO:0000256" key="4">
    <source>
        <dbReference type="ARBA" id="ARBA00022801"/>
    </source>
</evidence>
<feature type="region of interest" description="Disordered" evidence="13">
    <location>
        <begin position="267"/>
        <end position="301"/>
    </location>
</feature>
<reference evidence="15" key="2">
    <citation type="submission" date="2025-08" db="UniProtKB">
        <authorList>
            <consortium name="Ensembl"/>
        </authorList>
    </citation>
    <scope>IDENTIFICATION</scope>
</reference>
<evidence type="ECO:0000256" key="5">
    <source>
        <dbReference type="ARBA" id="ARBA00022989"/>
    </source>
</evidence>
<evidence type="ECO:0000256" key="2">
    <source>
        <dbReference type="ARBA" id="ARBA00007277"/>
    </source>
</evidence>
<evidence type="ECO:0000256" key="6">
    <source>
        <dbReference type="ARBA" id="ARBA00023098"/>
    </source>
</evidence>
<sequence length="301" mass="33675">EAFENAVAEGSDWLELDVRRTRDGVVVVSHDRELSRQCGRHLDIGQLDYQDLPPYQSPLEVTFSPGHFSQGCDHRFPRLVEIFERFPRQPISIEIKDDDDDLINDVAALVRRFDRAPITLWASFRERILRKCRRAHPQMPFCFSLERGLLTLLCWYLGLLPLLRLGEAALLFPLPSIINRVCPNRHLESLPPSCFPPKILIFHPKSAGFSPRGRGSGGGGVTEAPPPPQAPPPPLQVWLWVVNEERDFAEAFGLGATGVITDYPGRLRKFLEGGGGPSPTPRDPSPTPGGETLPREKKGRD</sequence>